<sequence>MKAVFSLNADDYNELPLFEGGFKDTSEEIRNLVIDELLRLYKTSLVPMKPLVTSLFPILFMALHQSLVWEIQSSQLPRQKRGHQSSYDMAGLHEDVMYGIVSTEFSVALTTTN</sequence>
<accession>A0A9W4X630</accession>
<protein>
    <submittedName>
        <fullName evidence="1">12828_t:CDS:1</fullName>
    </submittedName>
</protein>
<name>A0A9W4X630_9GLOM</name>
<evidence type="ECO:0000313" key="2">
    <source>
        <dbReference type="Proteomes" id="UP001153678"/>
    </source>
</evidence>
<proteinExistence type="predicted"/>
<comment type="caution">
    <text evidence="1">The sequence shown here is derived from an EMBL/GenBank/DDBJ whole genome shotgun (WGS) entry which is preliminary data.</text>
</comment>
<dbReference type="AlphaFoldDB" id="A0A9W4X630"/>
<gene>
    <name evidence="1" type="ORF">FWILDA_LOCUS13972</name>
</gene>
<dbReference type="Proteomes" id="UP001153678">
    <property type="component" value="Unassembled WGS sequence"/>
</dbReference>
<reference evidence="1" key="1">
    <citation type="submission" date="2022-08" db="EMBL/GenBank/DDBJ databases">
        <authorList>
            <person name="Kallberg Y."/>
            <person name="Tangrot J."/>
            <person name="Rosling A."/>
        </authorList>
    </citation>
    <scope>NUCLEOTIDE SEQUENCE</scope>
    <source>
        <strain evidence="1">Wild A</strain>
    </source>
</reference>
<dbReference type="EMBL" id="CAMKVN010005681">
    <property type="protein sequence ID" value="CAI2189220.1"/>
    <property type="molecule type" value="Genomic_DNA"/>
</dbReference>
<dbReference type="OrthoDB" id="109940at2759"/>
<evidence type="ECO:0000313" key="1">
    <source>
        <dbReference type="EMBL" id="CAI2189220.1"/>
    </source>
</evidence>
<organism evidence="1 2">
    <name type="scientific">Funneliformis geosporum</name>
    <dbReference type="NCBI Taxonomy" id="1117311"/>
    <lineage>
        <taxon>Eukaryota</taxon>
        <taxon>Fungi</taxon>
        <taxon>Fungi incertae sedis</taxon>
        <taxon>Mucoromycota</taxon>
        <taxon>Glomeromycotina</taxon>
        <taxon>Glomeromycetes</taxon>
        <taxon>Glomerales</taxon>
        <taxon>Glomeraceae</taxon>
        <taxon>Funneliformis</taxon>
    </lineage>
</organism>
<keyword evidence="2" id="KW-1185">Reference proteome</keyword>